<dbReference type="EMBL" id="CP011409">
    <property type="protein sequence ID" value="AKZ64199.1"/>
    <property type="molecule type" value="Genomic_DNA"/>
</dbReference>
<keyword evidence="4" id="KW-0812">Transmembrane</keyword>
<organism evidence="6 7">
    <name type="scientific">Herbaspirillum hiltneri N3</name>
    <dbReference type="NCBI Taxonomy" id="1262470"/>
    <lineage>
        <taxon>Bacteria</taxon>
        <taxon>Pseudomonadati</taxon>
        <taxon>Pseudomonadota</taxon>
        <taxon>Betaproteobacteria</taxon>
        <taxon>Burkholderiales</taxon>
        <taxon>Oxalobacteraceae</taxon>
        <taxon>Herbaspirillum</taxon>
    </lineage>
</organism>
<sequence length="260" mass="28971">MLKRLPHLLNKYWRVGCTAISFTAFGVGGLALRLFIFPLLNLLVRDEQSRTIWARRIIRLSFRAFVELMSTLGVLSYRISGRERLQRKGLLILANHPSLIDTVLLMAFVKQADCIVKSSLWRNPFTRGPVRAAGYISNTQGPELVDDCISSMRSGGNLIIFPEGTRTPADGNMSFKRGAANVAVRGACAITPVIIRCTPATLGKGNKWWKVPATMAHFEIEIQQDIDIRDIPGVTGDAGNPTLAARQLTYYLQNYFMKES</sequence>
<accession>A0ABN4I269</accession>
<dbReference type="Pfam" id="PF01553">
    <property type="entry name" value="Acyltransferase"/>
    <property type="match status" value="1"/>
</dbReference>
<gene>
    <name evidence="6" type="ORF">F506_17370</name>
</gene>
<dbReference type="PANTHER" id="PTHR10434:SF66">
    <property type="entry name" value="PHOSPHOLIPID_GLYCEROL ACYLTRANSFERASE DOMAIN-CONTAINING PROTEIN"/>
    <property type="match status" value="1"/>
</dbReference>
<name>A0ABN4I269_9BURK</name>
<keyword evidence="4" id="KW-0472">Membrane</keyword>
<evidence type="ECO:0000259" key="5">
    <source>
        <dbReference type="SMART" id="SM00563"/>
    </source>
</evidence>
<evidence type="ECO:0000313" key="6">
    <source>
        <dbReference type="EMBL" id="AKZ64199.1"/>
    </source>
</evidence>
<comment type="pathway">
    <text evidence="1">Lipid metabolism.</text>
</comment>
<dbReference type="CDD" id="cd07989">
    <property type="entry name" value="LPLAT_AGPAT-like"/>
    <property type="match status" value="1"/>
</dbReference>
<dbReference type="PANTHER" id="PTHR10434">
    <property type="entry name" value="1-ACYL-SN-GLYCEROL-3-PHOSPHATE ACYLTRANSFERASE"/>
    <property type="match status" value="1"/>
</dbReference>
<keyword evidence="2" id="KW-0808">Transferase</keyword>
<dbReference type="SUPFAM" id="SSF69593">
    <property type="entry name" value="Glycerol-3-phosphate (1)-acyltransferase"/>
    <property type="match status" value="1"/>
</dbReference>
<dbReference type="SMART" id="SM00563">
    <property type="entry name" value="PlsC"/>
    <property type="match status" value="1"/>
</dbReference>
<dbReference type="InterPro" id="IPR002123">
    <property type="entry name" value="Plipid/glycerol_acylTrfase"/>
</dbReference>
<dbReference type="GO" id="GO:0016746">
    <property type="term" value="F:acyltransferase activity"/>
    <property type="evidence" value="ECO:0007669"/>
    <property type="project" value="UniProtKB-KW"/>
</dbReference>
<evidence type="ECO:0000313" key="7">
    <source>
        <dbReference type="Proteomes" id="UP000063429"/>
    </source>
</evidence>
<evidence type="ECO:0000256" key="1">
    <source>
        <dbReference type="ARBA" id="ARBA00005189"/>
    </source>
</evidence>
<proteinExistence type="predicted"/>
<protein>
    <submittedName>
        <fullName evidence="6">Acyltransferase</fullName>
    </submittedName>
</protein>
<reference evidence="7" key="1">
    <citation type="journal article" date="2015" name="Genome Announc.">
        <title>Complete Genome Sequence of Herbaspirillum hiltneri N3 (DSM 17495), Isolated from Surface-Sterilized Wheat Roots.</title>
        <authorList>
            <person name="Guizelini D."/>
            <person name="Saizaki P.M."/>
            <person name="Coimbra N.A."/>
            <person name="Weiss V.A."/>
            <person name="Faoro H."/>
            <person name="Sfeir M.Z."/>
            <person name="Baura V.A."/>
            <person name="Monteiro R.A."/>
            <person name="Chubatsu L.S."/>
            <person name="Souza E.M."/>
            <person name="Cruz L.M."/>
            <person name="Pedrosa F.O."/>
            <person name="Raittz R.T."/>
            <person name="Marchaukoski J.N."/>
            <person name="Steffens M.B."/>
        </authorList>
    </citation>
    <scope>NUCLEOTIDE SEQUENCE [LARGE SCALE GENOMIC DNA]</scope>
    <source>
        <strain evidence="7">N3</strain>
    </source>
</reference>
<keyword evidence="3 6" id="KW-0012">Acyltransferase</keyword>
<dbReference type="Proteomes" id="UP000063429">
    <property type="component" value="Chromosome"/>
</dbReference>
<feature type="transmembrane region" description="Helical" evidence="4">
    <location>
        <begin position="12"/>
        <end position="37"/>
    </location>
</feature>
<keyword evidence="7" id="KW-1185">Reference proteome</keyword>
<evidence type="ECO:0000256" key="3">
    <source>
        <dbReference type="ARBA" id="ARBA00023315"/>
    </source>
</evidence>
<dbReference type="RefSeq" id="WP_053199487.1">
    <property type="nucleotide sequence ID" value="NZ_CP011409.1"/>
</dbReference>
<feature type="domain" description="Phospholipid/glycerol acyltransferase" evidence="5">
    <location>
        <begin position="90"/>
        <end position="198"/>
    </location>
</feature>
<evidence type="ECO:0000256" key="4">
    <source>
        <dbReference type="SAM" id="Phobius"/>
    </source>
</evidence>
<evidence type="ECO:0000256" key="2">
    <source>
        <dbReference type="ARBA" id="ARBA00022679"/>
    </source>
</evidence>
<keyword evidence="4" id="KW-1133">Transmembrane helix</keyword>